<dbReference type="InterPro" id="IPR036188">
    <property type="entry name" value="FAD/NAD-bd_sf"/>
</dbReference>
<sequence length="613" mass="68909">MAVYSYLLSFGVAIFSFMMYQRYAKGYSSLIQKPDKRYDYIIVGAGTAGCVLAARLSEDPGTKVLVVEAGDHMGYFTKIPLTATAAQQGPNDWSVRTTPQRFSSFGMWRQTQFLPRGKGPGGSGQINFLLHGFGLPEEYERWSRLGFKGWTFEDLKPYFIKAFGTVQNEFDSDHCSMDGVCPGHTAPMKLKMIEEENELMRTFKDASGFLRTEHVAFRKTTATVKDGTRHAAWDAYLKPSLRRKNLHVLLKTQAVSIRFENTTASSVYILRNHWELDNIFVDKEVILTAGVIKTPQILMLSGIGPKALLQKLKIKLVSANEDIGKNFHDNMNLPIYVSIRKPASVTLAKVFTFGTVWQYYLTNSGYLSFPPVAGIEYTNTSSLILFTMGTASERLLRDLSNYKPEVFRDTFAFHNDSSKEGFIFLASCIQPKSRGSVTLQDASTNVPPVVDPNYLHRHEDVTCMIKAIRRAEQLVQTKNFQNIGAKIHWPRPERCLSFWNYTKADQKGQDYKRRRRFQSSPAPKAQKLKTTVPSSPPDQYLECVVREVAVSGHHAAGTCAAHKTLDKNLRLKSVSGVRVVDSSVFPSPISLFPNSVLIGMAERAADLILNDER</sequence>
<reference evidence="5" key="1">
    <citation type="submission" date="2021-12" db="EMBL/GenBank/DDBJ databases">
        <authorList>
            <person name="King R."/>
        </authorList>
    </citation>
    <scope>NUCLEOTIDE SEQUENCE</scope>
</reference>
<organism evidence="5 6">
    <name type="scientific">Chilo suppressalis</name>
    <name type="common">Asiatic rice borer moth</name>
    <dbReference type="NCBI Taxonomy" id="168631"/>
    <lineage>
        <taxon>Eukaryota</taxon>
        <taxon>Metazoa</taxon>
        <taxon>Ecdysozoa</taxon>
        <taxon>Arthropoda</taxon>
        <taxon>Hexapoda</taxon>
        <taxon>Insecta</taxon>
        <taxon>Pterygota</taxon>
        <taxon>Neoptera</taxon>
        <taxon>Endopterygota</taxon>
        <taxon>Lepidoptera</taxon>
        <taxon>Glossata</taxon>
        <taxon>Ditrysia</taxon>
        <taxon>Pyraloidea</taxon>
        <taxon>Crambidae</taxon>
        <taxon>Crambinae</taxon>
        <taxon>Chilo</taxon>
    </lineage>
</organism>
<dbReference type="SUPFAM" id="SSF51905">
    <property type="entry name" value="FAD/NAD(P)-binding domain"/>
    <property type="match status" value="1"/>
</dbReference>
<protein>
    <recommendedName>
        <fullName evidence="7">Glucose-methanol-choline oxidoreductase N-terminal domain-containing protein</fullName>
    </recommendedName>
</protein>
<evidence type="ECO:0000313" key="5">
    <source>
        <dbReference type="EMBL" id="CAH0399327.1"/>
    </source>
</evidence>
<dbReference type="EMBL" id="OU963907">
    <property type="protein sequence ID" value="CAH0399327.1"/>
    <property type="molecule type" value="Genomic_DNA"/>
</dbReference>
<dbReference type="PANTHER" id="PTHR11552">
    <property type="entry name" value="GLUCOSE-METHANOL-CHOLINE GMC OXIDOREDUCTASE"/>
    <property type="match status" value="1"/>
</dbReference>
<evidence type="ECO:0008006" key="7">
    <source>
        <dbReference type="Google" id="ProtNLM"/>
    </source>
</evidence>
<comment type="similarity">
    <text evidence="1">Belongs to the GMC oxidoreductase family.</text>
</comment>
<dbReference type="InterPro" id="IPR000172">
    <property type="entry name" value="GMC_OxRdtase_N"/>
</dbReference>
<dbReference type="SUPFAM" id="SSF54373">
    <property type="entry name" value="FAD-linked reductases, C-terminal domain"/>
    <property type="match status" value="1"/>
</dbReference>
<dbReference type="Gene3D" id="3.30.560.10">
    <property type="entry name" value="Glucose Oxidase, domain 3"/>
    <property type="match status" value="2"/>
</dbReference>
<dbReference type="PANTHER" id="PTHR11552:SF188">
    <property type="entry name" value="NEITHER INACTIVATION NOR AFTERPOTENTIAL PROTEIN G"/>
    <property type="match status" value="1"/>
</dbReference>
<evidence type="ECO:0000259" key="4">
    <source>
        <dbReference type="Pfam" id="PF05199"/>
    </source>
</evidence>
<name>A0ABN8ATQ5_CHISP</name>
<accession>A0ABN8ATQ5</accession>
<evidence type="ECO:0000256" key="1">
    <source>
        <dbReference type="ARBA" id="ARBA00010790"/>
    </source>
</evidence>
<dbReference type="InterPro" id="IPR007867">
    <property type="entry name" value="GMC_OxRtase_C"/>
</dbReference>
<dbReference type="InterPro" id="IPR012132">
    <property type="entry name" value="GMC_OxRdtase"/>
</dbReference>
<dbReference type="Pfam" id="PF00732">
    <property type="entry name" value="GMC_oxred_N"/>
    <property type="match status" value="1"/>
</dbReference>
<evidence type="ECO:0000256" key="2">
    <source>
        <dbReference type="SAM" id="MobiDB-lite"/>
    </source>
</evidence>
<evidence type="ECO:0000313" key="6">
    <source>
        <dbReference type="Proteomes" id="UP001153292"/>
    </source>
</evidence>
<dbReference type="Gene3D" id="3.50.50.60">
    <property type="entry name" value="FAD/NAD(P)-binding domain"/>
    <property type="match status" value="2"/>
</dbReference>
<proteinExistence type="inferred from homology"/>
<dbReference type="Proteomes" id="UP001153292">
    <property type="component" value="Chromosome 14"/>
</dbReference>
<feature type="domain" description="Glucose-methanol-choline oxidoreductase N-terminal" evidence="3">
    <location>
        <begin position="38"/>
        <end position="331"/>
    </location>
</feature>
<evidence type="ECO:0000259" key="3">
    <source>
        <dbReference type="Pfam" id="PF00732"/>
    </source>
</evidence>
<feature type="domain" description="Glucose-methanol-choline oxidoreductase C-terminal" evidence="4">
    <location>
        <begin position="431"/>
        <end position="601"/>
    </location>
</feature>
<dbReference type="PIRSF" id="PIRSF000137">
    <property type="entry name" value="Alcohol_oxidase"/>
    <property type="match status" value="1"/>
</dbReference>
<dbReference type="Pfam" id="PF05199">
    <property type="entry name" value="GMC_oxred_C"/>
    <property type="match status" value="1"/>
</dbReference>
<feature type="region of interest" description="Disordered" evidence="2">
    <location>
        <begin position="509"/>
        <end position="533"/>
    </location>
</feature>
<keyword evidence="6" id="KW-1185">Reference proteome</keyword>
<gene>
    <name evidence="5" type="ORF">CHILSU_LOCUS2466</name>
</gene>